<gene>
    <name evidence="5" type="ORF">NDI37_18930</name>
</gene>
<dbReference type="CDD" id="cd07185">
    <property type="entry name" value="OmpA_C-like"/>
    <property type="match status" value="1"/>
</dbReference>
<sequence length="593" mass="66122">MTDSYTQNDSSETPNNNNSASNEELAQLRSLLLGLDKSELDKLYDRLNNPNIQPEDLSKMLPEAIILRSMQDKQLSEAIVPTIEEAIQTSVRKDLTVLADAIFPVIGPASRKAIATTLEATIQSLNQSIEHSLSPQGFKWRLEALQTGKSFAEVVLLRTLLYRVEQVFLIHKKTGLLLQHVVANSVEAQDADLISAMLTAIRDFVQDSFSVQTGESLDTLQFGELTIWIEQGPQAILAGIIRGNAPKELKFVFQEAIEKIHRQQRKELYAFDGETSPFEASKPYLEDCLQTDYQLKKEKTSPFLLIFWGVILLALGSWGFISFRENRRWETYLEKLNDQPGITVSSAEKHWGKYYISGLRDPLAADPTALMKQANINPKAVISKWKPYLSLDSQFVVARAKQLLKPPETVSLKIDENGILYATGSAPRQWIGETRKIVQFIPGITKYQEENLVDTESAKLLSAKAEIENQVILFEEGTTQLIAGEEQKLQNLIQAIKNITNTARVLDKAVSIEILGHSNTGGSEQRNIILSSERARAIASILTSRGIEKVNLKNIAVGSSQPLANSSTDPNQALNRRVSFKVIITDVPNRGIN</sequence>
<dbReference type="InterPro" id="IPR050330">
    <property type="entry name" value="Bact_OuterMem_StrucFunc"/>
</dbReference>
<dbReference type="Gene3D" id="3.30.1330.60">
    <property type="entry name" value="OmpA-like domain"/>
    <property type="match status" value="1"/>
</dbReference>
<dbReference type="InterPro" id="IPR036737">
    <property type="entry name" value="OmpA-like_sf"/>
</dbReference>
<dbReference type="EMBL" id="JAMPKK010000045">
    <property type="protein sequence ID" value="MEP0866535.1"/>
    <property type="molecule type" value="Genomic_DNA"/>
</dbReference>
<dbReference type="PANTHER" id="PTHR30329">
    <property type="entry name" value="STATOR ELEMENT OF FLAGELLAR MOTOR COMPLEX"/>
    <property type="match status" value="1"/>
</dbReference>
<evidence type="ECO:0000256" key="2">
    <source>
        <dbReference type="SAM" id="MobiDB-lite"/>
    </source>
</evidence>
<evidence type="ECO:0000313" key="5">
    <source>
        <dbReference type="EMBL" id="MEP0866535.1"/>
    </source>
</evidence>
<keyword evidence="3" id="KW-1133">Transmembrane helix</keyword>
<protein>
    <submittedName>
        <fullName evidence="5">OmpA family protein</fullName>
    </submittedName>
</protein>
<feature type="compositionally biased region" description="Low complexity" evidence="2">
    <location>
        <begin position="10"/>
        <end position="23"/>
    </location>
</feature>
<keyword evidence="1 3" id="KW-0472">Membrane</keyword>
<dbReference type="PROSITE" id="PS51123">
    <property type="entry name" value="OMPA_2"/>
    <property type="match status" value="1"/>
</dbReference>
<evidence type="ECO:0000256" key="1">
    <source>
        <dbReference type="PROSITE-ProRule" id="PRU00473"/>
    </source>
</evidence>
<dbReference type="PANTHER" id="PTHR30329:SF21">
    <property type="entry name" value="LIPOPROTEIN YIAD-RELATED"/>
    <property type="match status" value="1"/>
</dbReference>
<dbReference type="SUPFAM" id="SSF103088">
    <property type="entry name" value="OmpA-like"/>
    <property type="match status" value="1"/>
</dbReference>
<evidence type="ECO:0000259" key="4">
    <source>
        <dbReference type="PROSITE" id="PS51123"/>
    </source>
</evidence>
<accession>A0ABV0JSV5</accession>
<evidence type="ECO:0000313" key="6">
    <source>
        <dbReference type="Proteomes" id="UP001442494"/>
    </source>
</evidence>
<name>A0ABV0JSV5_9CYAN</name>
<proteinExistence type="predicted"/>
<keyword evidence="6" id="KW-1185">Reference proteome</keyword>
<organism evidence="5 6">
    <name type="scientific">Funiculus sociatus GB2-A5</name>
    <dbReference type="NCBI Taxonomy" id="2933946"/>
    <lineage>
        <taxon>Bacteria</taxon>
        <taxon>Bacillati</taxon>
        <taxon>Cyanobacteriota</taxon>
        <taxon>Cyanophyceae</taxon>
        <taxon>Coleofasciculales</taxon>
        <taxon>Coleofasciculaceae</taxon>
        <taxon>Funiculus</taxon>
    </lineage>
</organism>
<dbReference type="Proteomes" id="UP001442494">
    <property type="component" value="Unassembled WGS sequence"/>
</dbReference>
<keyword evidence="3" id="KW-0812">Transmembrane</keyword>
<dbReference type="RefSeq" id="WP_190422369.1">
    <property type="nucleotide sequence ID" value="NZ_JAMPKK010000045.1"/>
</dbReference>
<comment type="caution">
    <text evidence="5">The sequence shown here is derived from an EMBL/GenBank/DDBJ whole genome shotgun (WGS) entry which is preliminary data.</text>
</comment>
<feature type="region of interest" description="Disordered" evidence="2">
    <location>
        <begin position="1"/>
        <end position="23"/>
    </location>
</feature>
<evidence type="ECO:0000256" key="3">
    <source>
        <dbReference type="SAM" id="Phobius"/>
    </source>
</evidence>
<feature type="transmembrane region" description="Helical" evidence="3">
    <location>
        <begin position="303"/>
        <end position="323"/>
    </location>
</feature>
<dbReference type="Pfam" id="PF00691">
    <property type="entry name" value="OmpA"/>
    <property type="match status" value="1"/>
</dbReference>
<dbReference type="InterPro" id="IPR006665">
    <property type="entry name" value="OmpA-like"/>
</dbReference>
<feature type="domain" description="OmpA-like" evidence="4">
    <location>
        <begin position="461"/>
        <end position="586"/>
    </location>
</feature>
<reference evidence="5 6" key="1">
    <citation type="submission" date="2022-04" db="EMBL/GenBank/DDBJ databases">
        <title>Positive selection, recombination, and allopatry shape intraspecific diversity of widespread and dominant cyanobacteria.</title>
        <authorList>
            <person name="Wei J."/>
            <person name="Shu W."/>
            <person name="Hu C."/>
        </authorList>
    </citation>
    <scope>NUCLEOTIDE SEQUENCE [LARGE SCALE GENOMIC DNA]</scope>
    <source>
        <strain evidence="5 6">GB2-A5</strain>
    </source>
</reference>